<keyword evidence="7 15" id="KW-0732">Signal</keyword>
<evidence type="ECO:0000256" key="5">
    <source>
        <dbReference type="ARBA" id="ARBA00022568"/>
    </source>
</evidence>
<organism evidence="16 17">
    <name type="scientific">Littorina saxatilis</name>
    <dbReference type="NCBI Taxonomy" id="31220"/>
    <lineage>
        <taxon>Eukaryota</taxon>
        <taxon>Metazoa</taxon>
        <taxon>Spiralia</taxon>
        <taxon>Lophotrochozoa</taxon>
        <taxon>Mollusca</taxon>
        <taxon>Gastropoda</taxon>
        <taxon>Caenogastropoda</taxon>
        <taxon>Littorinimorpha</taxon>
        <taxon>Littorinoidea</taxon>
        <taxon>Littorinidae</taxon>
        <taxon>Littorina</taxon>
    </lineage>
</organism>
<proteinExistence type="inferred from homology"/>
<protein>
    <recommendedName>
        <fullName evidence="3">Store-operated calcium entry-associated regulatory factor</fullName>
    </recommendedName>
    <alternativeName>
        <fullName evidence="13">Transmembrane protein 66</fullName>
    </alternativeName>
</protein>
<evidence type="ECO:0000256" key="11">
    <source>
        <dbReference type="ARBA" id="ARBA00023065"/>
    </source>
</evidence>
<dbReference type="AlphaFoldDB" id="A0AAN9B928"/>
<feature type="compositionally biased region" description="Low complexity" evidence="14">
    <location>
        <begin position="360"/>
        <end position="369"/>
    </location>
</feature>
<dbReference type="Proteomes" id="UP001374579">
    <property type="component" value="Unassembled WGS sequence"/>
</dbReference>
<comment type="subcellular location">
    <subcellularLocation>
        <location evidence="1">Endoplasmic reticulum membrane</location>
        <topology evidence="1">Single-pass type I membrane protein</topology>
    </subcellularLocation>
</comment>
<evidence type="ECO:0000313" key="17">
    <source>
        <dbReference type="Proteomes" id="UP001374579"/>
    </source>
</evidence>
<evidence type="ECO:0000256" key="6">
    <source>
        <dbReference type="ARBA" id="ARBA00022692"/>
    </source>
</evidence>
<evidence type="ECO:0000256" key="4">
    <source>
        <dbReference type="ARBA" id="ARBA00022448"/>
    </source>
</evidence>
<evidence type="ECO:0000256" key="10">
    <source>
        <dbReference type="ARBA" id="ARBA00022989"/>
    </source>
</evidence>
<evidence type="ECO:0000256" key="15">
    <source>
        <dbReference type="SAM" id="SignalP"/>
    </source>
</evidence>
<evidence type="ECO:0000256" key="7">
    <source>
        <dbReference type="ARBA" id="ARBA00022729"/>
    </source>
</evidence>
<feature type="compositionally biased region" description="Basic and acidic residues" evidence="14">
    <location>
        <begin position="198"/>
        <end position="214"/>
    </location>
</feature>
<feature type="signal peptide" evidence="15">
    <location>
        <begin position="1"/>
        <end position="19"/>
    </location>
</feature>
<evidence type="ECO:0000256" key="14">
    <source>
        <dbReference type="SAM" id="MobiDB-lite"/>
    </source>
</evidence>
<comment type="similarity">
    <text evidence="2">Belongs to the SARAF family.</text>
</comment>
<feature type="region of interest" description="Disordered" evidence="14">
    <location>
        <begin position="198"/>
        <end position="245"/>
    </location>
</feature>
<keyword evidence="17" id="KW-1185">Reference proteome</keyword>
<feature type="compositionally biased region" description="Gly residues" evidence="14">
    <location>
        <begin position="345"/>
        <end position="359"/>
    </location>
</feature>
<evidence type="ECO:0000256" key="2">
    <source>
        <dbReference type="ARBA" id="ARBA00006833"/>
    </source>
</evidence>
<dbReference type="GO" id="GO:0006816">
    <property type="term" value="P:calcium ion transport"/>
    <property type="evidence" value="ECO:0007669"/>
    <property type="project" value="UniProtKB-KW"/>
</dbReference>
<name>A0AAN9B928_9CAEN</name>
<feature type="compositionally biased region" description="Pro residues" evidence="14">
    <location>
        <begin position="217"/>
        <end position="238"/>
    </location>
</feature>
<evidence type="ECO:0000313" key="16">
    <source>
        <dbReference type="EMBL" id="KAK7100194.1"/>
    </source>
</evidence>
<keyword evidence="8" id="KW-0256">Endoplasmic reticulum</keyword>
<gene>
    <name evidence="16" type="ORF">V1264_023184</name>
</gene>
<evidence type="ECO:0000256" key="3">
    <source>
        <dbReference type="ARBA" id="ARBA00016584"/>
    </source>
</evidence>
<feature type="region of interest" description="Disordered" evidence="14">
    <location>
        <begin position="137"/>
        <end position="158"/>
    </location>
</feature>
<keyword evidence="9" id="KW-0106">Calcium</keyword>
<feature type="region of interest" description="Disordered" evidence="14">
    <location>
        <begin position="345"/>
        <end position="377"/>
    </location>
</feature>
<evidence type="ECO:0000256" key="9">
    <source>
        <dbReference type="ARBA" id="ARBA00022837"/>
    </source>
</evidence>
<comment type="caution">
    <text evidence="16">The sequence shown here is derived from an EMBL/GenBank/DDBJ whole genome shotgun (WGS) entry which is preliminary data.</text>
</comment>
<dbReference type="EMBL" id="JBAMIC010000011">
    <property type="protein sequence ID" value="KAK7100194.1"/>
    <property type="molecule type" value="Genomic_DNA"/>
</dbReference>
<dbReference type="GO" id="GO:0005789">
    <property type="term" value="C:endoplasmic reticulum membrane"/>
    <property type="evidence" value="ECO:0007669"/>
    <property type="project" value="UniProtKB-SubCell"/>
</dbReference>
<accession>A0AAN9B928</accession>
<keyword evidence="11" id="KW-0406">Ion transport</keyword>
<evidence type="ECO:0000256" key="13">
    <source>
        <dbReference type="ARBA" id="ARBA00031116"/>
    </source>
</evidence>
<keyword evidence="12" id="KW-0472">Membrane</keyword>
<feature type="chain" id="PRO_5042964498" description="Store-operated calcium entry-associated regulatory factor" evidence="15">
    <location>
        <begin position="20"/>
        <end position="377"/>
    </location>
</feature>
<evidence type="ECO:0000256" key="12">
    <source>
        <dbReference type="ARBA" id="ARBA00023136"/>
    </source>
</evidence>
<sequence length="377" mass="39119">MGQFGIKIVSVLLCTLVAATTFTTAAFGSNSDRVLLKEVSVLTLKEGHMTAGRRSSPVQQLNCVGGTAKGHFSPKVVQCYNRGSDGYDIQWECKADMDNAFRFGAVDVTCEGYEYPDDPYILKGSCGLEYTLEFTEEGHQRNKQQKSHSYGSHQHSDTSGYGSWGKKSSFGCGNLLFLGGVVVVIYVIYKTCLAPSAARDDGTGDGTPRPHTDRASAPPPPYGSSPPPPYGSSPPPPYGFRSDYMPGGDSCSGGATYGSSTPNTGTYAGPGTGNGTQGGGFWTGAATGGLLGYLFGRNNSYTQYQQPYGHQRQGWFSGWGSGSGSGWGSGSSGWGSTGFGGRSSYGGSSFGGGGGGGGSSFSSGTRTASGFGGTKRR</sequence>
<dbReference type="GO" id="GO:2001256">
    <property type="term" value="P:regulation of store-operated calcium entry"/>
    <property type="evidence" value="ECO:0007669"/>
    <property type="project" value="InterPro"/>
</dbReference>
<keyword evidence="4" id="KW-0813">Transport</keyword>
<evidence type="ECO:0000256" key="8">
    <source>
        <dbReference type="ARBA" id="ARBA00022824"/>
    </source>
</evidence>
<reference evidence="16 17" key="1">
    <citation type="submission" date="2024-02" db="EMBL/GenBank/DDBJ databases">
        <title>Chromosome-scale genome assembly of the rough periwinkle Littorina saxatilis.</title>
        <authorList>
            <person name="De Jode A."/>
            <person name="Faria R."/>
            <person name="Formenti G."/>
            <person name="Sims Y."/>
            <person name="Smith T.P."/>
            <person name="Tracey A."/>
            <person name="Wood J.M.D."/>
            <person name="Zagrodzka Z.B."/>
            <person name="Johannesson K."/>
            <person name="Butlin R.K."/>
            <person name="Leder E.H."/>
        </authorList>
    </citation>
    <scope>NUCLEOTIDE SEQUENCE [LARGE SCALE GENOMIC DNA]</scope>
    <source>
        <strain evidence="16">Snail1</strain>
        <tissue evidence="16">Muscle</tissue>
    </source>
</reference>
<keyword evidence="6" id="KW-0812">Transmembrane</keyword>
<dbReference type="Pfam" id="PF06682">
    <property type="entry name" value="SARAF"/>
    <property type="match status" value="1"/>
</dbReference>
<evidence type="ECO:0000256" key="1">
    <source>
        <dbReference type="ARBA" id="ARBA00004115"/>
    </source>
</evidence>
<dbReference type="InterPro" id="IPR009567">
    <property type="entry name" value="SARAF"/>
</dbReference>
<feature type="compositionally biased region" description="Polar residues" evidence="14">
    <location>
        <begin position="147"/>
        <end position="158"/>
    </location>
</feature>
<keyword evidence="10" id="KW-1133">Transmembrane helix</keyword>
<keyword evidence="5" id="KW-0109">Calcium transport</keyword>
<dbReference type="PANTHER" id="PTHR15929:SF0">
    <property type="entry name" value="STORE-OPERATED CALCIUM ENTRY-ASSOCIATED REGULATORY FACTOR"/>
    <property type="match status" value="1"/>
</dbReference>
<dbReference type="PANTHER" id="PTHR15929">
    <property type="entry name" value="STORE-OPERATED CALCIUM ENTRY-ASSOCIATED REGULATORY FACTOR"/>
    <property type="match status" value="1"/>
</dbReference>